<dbReference type="InterPro" id="IPR020019">
    <property type="entry name" value="AcTrfase_PglD-like"/>
</dbReference>
<proteinExistence type="predicted"/>
<dbReference type="InterPro" id="IPR050179">
    <property type="entry name" value="Trans_hexapeptide_repeat"/>
</dbReference>
<dbReference type="SUPFAM" id="SSF51161">
    <property type="entry name" value="Trimeric LpxA-like enzymes"/>
    <property type="match status" value="1"/>
</dbReference>
<feature type="domain" description="PglD N-terminal" evidence="1">
    <location>
        <begin position="3"/>
        <end position="77"/>
    </location>
</feature>
<gene>
    <name evidence="2" type="ORF">UFOPK3554_01294</name>
</gene>
<dbReference type="EMBL" id="CAFBSG010000032">
    <property type="protein sequence ID" value="CAB5241188.1"/>
    <property type="molecule type" value="Genomic_DNA"/>
</dbReference>
<dbReference type="InterPro" id="IPR041561">
    <property type="entry name" value="PglD_N"/>
</dbReference>
<organism evidence="2">
    <name type="scientific">freshwater metagenome</name>
    <dbReference type="NCBI Taxonomy" id="449393"/>
    <lineage>
        <taxon>unclassified sequences</taxon>
        <taxon>metagenomes</taxon>
        <taxon>ecological metagenomes</taxon>
    </lineage>
</organism>
<dbReference type="Gene3D" id="2.160.10.10">
    <property type="entry name" value="Hexapeptide repeat proteins"/>
    <property type="match status" value="1"/>
</dbReference>
<dbReference type="InterPro" id="IPR011004">
    <property type="entry name" value="Trimer_LpxA-like_sf"/>
</dbReference>
<protein>
    <submittedName>
        <fullName evidence="2">Unannotated protein</fullName>
    </submittedName>
</protein>
<evidence type="ECO:0000313" key="2">
    <source>
        <dbReference type="EMBL" id="CAB5241188.1"/>
    </source>
</evidence>
<name>A0A6J7XXC9_9ZZZZ</name>
<dbReference type="Gene3D" id="3.40.50.20">
    <property type="match status" value="1"/>
</dbReference>
<accession>A0A6J7XXC9</accession>
<reference evidence="2" key="1">
    <citation type="submission" date="2020-05" db="EMBL/GenBank/DDBJ databases">
        <authorList>
            <person name="Chiriac C."/>
            <person name="Salcher M."/>
            <person name="Ghai R."/>
            <person name="Kavagutti S V."/>
        </authorList>
    </citation>
    <scope>NUCLEOTIDE SEQUENCE</scope>
</reference>
<sequence>MSRIAIFGTGGAGREVAQWALECGHEDITLTIDDDYFTDTEINGFSVIPFSQIAIEDYVWIVAVADTLLREVIVKKIENTAKFETLIHPTAKVQLGSKIGEGVIIGPGTVISINSKIGKHSFVNGQVIIGHDCDINEYVTIAPRAVVLGNCKVEAHVFLGANSSIREKTTISSGTVVGMGSVVVTDLSNGIYVGNPARKIRGK</sequence>
<dbReference type="Pfam" id="PF17836">
    <property type="entry name" value="PglD_N"/>
    <property type="match status" value="1"/>
</dbReference>
<dbReference type="PANTHER" id="PTHR43300:SF7">
    <property type="entry name" value="UDP-N-ACETYLBACILLOSAMINE N-ACETYLTRANSFERASE"/>
    <property type="match status" value="1"/>
</dbReference>
<dbReference type="AlphaFoldDB" id="A0A6J7XXC9"/>
<dbReference type="CDD" id="cd03360">
    <property type="entry name" value="LbH_AT_putative"/>
    <property type="match status" value="1"/>
</dbReference>
<dbReference type="NCBIfam" id="TIGR03570">
    <property type="entry name" value="NeuD_NnaD"/>
    <property type="match status" value="1"/>
</dbReference>
<dbReference type="PANTHER" id="PTHR43300">
    <property type="entry name" value="ACETYLTRANSFERASE"/>
    <property type="match status" value="1"/>
</dbReference>
<evidence type="ECO:0000259" key="1">
    <source>
        <dbReference type="Pfam" id="PF17836"/>
    </source>
</evidence>